<dbReference type="Gene3D" id="3.10.180.10">
    <property type="entry name" value="2,3-Dihydroxybiphenyl 1,2-Dioxygenase, domain 1"/>
    <property type="match status" value="1"/>
</dbReference>
<evidence type="ECO:0000313" key="2">
    <source>
        <dbReference type="EMBL" id="MBB3929713.1"/>
    </source>
</evidence>
<dbReference type="Pfam" id="PF00903">
    <property type="entry name" value="Glyoxalase"/>
    <property type="match status" value="1"/>
</dbReference>
<sequence>MAATGLAPRLNIVTLGVANVQKSRAFYEALGWRASSASRDSIAFFDLGGVVLALFNRENLADDATVAPAGDGFRAVTLAHNVESDAEVDAALAHAERSGARIVKPASKVFWGGYSGYFSDPDGHLWEVAHNPFTSLDGQGRLQLPPPELAS</sequence>
<evidence type="ECO:0000259" key="1">
    <source>
        <dbReference type="PROSITE" id="PS51819"/>
    </source>
</evidence>
<keyword evidence="3" id="KW-1185">Reference proteome</keyword>
<dbReference type="EMBL" id="JACIDS010000001">
    <property type="protein sequence ID" value="MBB3929713.1"/>
    <property type="molecule type" value="Genomic_DNA"/>
</dbReference>
<accession>A0A840AKA6</accession>
<proteinExistence type="predicted"/>
<dbReference type="PANTHER" id="PTHR36503:SF1">
    <property type="entry name" value="BLR2520 PROTEIN"/>
    <property type="match status" value="1"/>
</dbReference>
<dbReference type="InterPro" id="IPR037523">
    <property type="entry name" value="VOC_core"/>
</dbReference>
<name>A0A840AKA6_9HYPH</name>
<organism evidence="2 3">
    <name type="scientific">Kaistia hirudinis</name>
    <dbReference type="NCBI Taxonomy" id="1293440"/>
    <lineage>
        <taxon>Bacteria</taxon>
        <taxon>Pseudomonadati</taxon>
        <taxon>Pseudomonadota</taxon>
        <taxon>Alphaproteobacteria</taxon>
        <taxon>Hyphomicrobiales</taxon>
        <taxon>Kaistiaceae</taxon>
        <taxon>Kaistia</taxon>
    </lineage>
</organism>
<dbReference type="CDD" id="cd07251">
    <property type="entry name" value="VOC_like"/>
    <property type="match status" value="1"/>
</dbReference>
<dbReference type="InterPro" id="IPR029068">
    <property type="entry name" value="Glyas_Bleomycin-R_OHBP_Dase"/>
</dbReference>
<dbReference type="PANTHER" id="PTHR36503">
    <property type="entry name" value="BLR2520 PROTEIN"/>
    <property type="match status" value="1"/>
</dbReference>
<protein>
    <recommendedName>
        <fullName evidence="1">VOC domain-containing protein</fullName>
    </recommendedName>
</protein>
<feature type="domain" description="VOC" evidence="1">
    <location>
        <begin position="9"/>
        <end position="131"/>
    </location>
</feature>
<gene>
    <name evidence="2" type="ORF">GGR25_000732</name>
</gene>
<dbReference type="InterPro" id="IPR004360">
    <property type="entry name" value="Glyas_Fos-R_dOase_dom"/>
</dbReference>
<dbReference type="SUPFAM" id="SSF54593">
    <property type="entry name" value="Glyoxalase/Bleomycin resistance protein/Dihydroxybiphenyl dioxygenase"/>
    <property type="match status" value="1"/>
</dbReference>
<dbReference type="PROSITE" id="PS51819">
    <property type="entry name" value="VOC"/>
    <property type="match status" value="1"/>
</dbReference>
<reference evidence="2 3" key="1">
    <citation type="submission" date="2020-08" db="EMBL/GenBank/DDBJ databases">
        <title>Genomic Encyclopedia of Type Strains, Phase IV (KMG-IV): sequencing the most valuable type-strain genomes for metagenomic binning, comparative biology and taxonomic classification.</title>
        <authorList>
            <person name="Goeker M."/>
        </authorList>
    </citation>
    <scope>NUCLEOTIDE SEQUENCE [LARGE SCALE GENOMIC DNA]</scope>
    <source>
        <strain evidence="2 3">DSM 25966</strain>
    </source>
</reference>
<dbReference type="Proteomes" id="UP000553963">
    <property type="component" value="Unassembled WGS sequence"/>
</dbReference>
<comment type="caution">
    <text evidence="2">The sequence shown here is derived from an EMBL/GenBank/DDBJ whole genome shotgun (WGS) entry which is preliminary data.</text>
</comment>
<dbReference type="AlphaFoldDB" id="A0A840AKA6"/>
<evidence type="ECO:0000313" key="3">
    <source>
        <dbReference type="Proteomes" id="UP000553963"/>
    </source>
</evidence>
<dbReference type="RefSeq" id="WP_183397342.1">
    <property type="nucleotide sequence ID" value="NZ_JACIDS010000001.1"/>
</dbReference>